<dbReference type="PANTHER" id="PTHR47893">
    <property type="entry name" value="REGULATORY PROTEIN PCHR"/>
    <property type="match status" value="1"/>
</dbReference>
<keyword evidence="7" id="KW-1185">Reference proteome</keyword>
<evidence type="ECO:0000256" key="1">
    <source>
        <dbReference type="ARBA" id="ARBA00023015"/>
    </source>
</evidence>
<evidence type="ECO:0000256" key="4">
    <source>
        <dbReference type="SAM" id="MobiDB-lite"/>
    </source>
</evidence>
<gene>
    <name evidence="6" type="ORF">NEE01_19190</name>
</gene>
<dbReference type="InterPro" id="IPR018060">
    <property type="entry name" value="HTH_AraC"/>
</dbReference>
<dbReference type="RefSeq" id="WP_265270722.1">
    <property type="nucleotide sequence ID" value="NZ_JANFAV010000017.1"/>
</dbReference>
<dbReference type="InterPro" id="IPR009057">
    <property type="entry name" value="Homeodomain-like_sf"/>
</dbReference>
<accession>A0AA41ZJJ1</accession>
<evidence type="ECO:0000256" key="2">
    <source>
        <dbReference type="ARBA" id="ARBA00023125"/>
    </source>
</evidence>
<keyword evidence="3" id="KW-0804">Transcription</keyword>
<proteinExistence type="predicted"/>
<evidence type="ECO:0000313" key="6">
    <source>
        <dbReference type="EMBL" id="MCW6536908.1"/>
    </source>
</evidence>
<evidence type="ECO:0000313" key="7">
    <source>
        <dbReference type="Proteomes" id="UP001165565"/>
    </source>
</evidence>
<dbReference type="SMART" id="SM00342">
    <property type="entry name" value="HTH_ARAC"/>
    <property type="match status" value="1"/>
</dbReference>
<dbReference type="GO" id="GO:0003700">
    <property type="term" value="F:DNA-binding transcription factor activity"/>
    <property type="evidence" value="ECO:0007669"/>
    <property type="project" value="InterPro"/>
</dbReference>
<dbReference type="InterPro" id="IPR020449">
    <property type="entry name" value="Tscrpt_reg_AraC-type_HTH"/>
</dbReference>
<dbReference type="InterPro" id="IPR018062">
    <property type="entry name" value="HTH_AraC-typ_CS"/>
</dbReference>
<keyword evidence="1" id="KW-0805">Transcription regulation</keyword>
<dbReference type="SUPFAM" id="SSF46689">
    <property type="entry name" value="Homeodomain-like"/>
    <property type="match status" value="2"/>
</dbReference>
<dbReference type="PRINTS" id="PR00032">
    <property type="entry name" value="HTHARAC"/>
</dbReference>
<comment type="caution">
    <text evidence="6">The sequence shown here is derived from an EMBL/GenBank/DDBJ whole genome shotgun (WGS) entry which is preliminary data.</text>
</comment>
<sequence length="334" mass="36510">MSVRHHIDDYEIDDPDSQRTHGSADQLRHSGHYRLNIEGPFGHGWHEFCRLSDGYFAIVSEIKYHMPQADYISSPDTLHIYLANGGDGEYVPAGGEPLSFEAPAAVIMLEPAGAAAAEVCFAGDTQYIYIAIHRDALQAIFAGCAHQLPVILQSFLKGALRHTIGRAVRLDGGLLRCLGEVHDCTATGGRRRLFLQAKVSEILCRMVDALESREALHLAEATPTTVRGVFKAQNLLAEKFAAPPSLEELAETVGLSRSSLCNGFRQVLGMSVFDYIHDLRMQKALLLLGDRDASITQIAYAVGYNRASSFSVAVQRRFGTTPSELRRKAIASAG</sequence>
<dbReference type="GO" id="GO:0043565">
    <property type="term" value="F:sequence-specific DNA binding"/>
    <property type="evidence" value="ECO:0007669"/>
    <property type="project" value="InterPro"/>
</dbReference>
<evidence type="ECO:0000259" key="5">
    <source>
        <dbReference type="PROSITE" id="PS01124"/>
    </source>
</evidence>
<protein>
    <submittedName>
        <fullName evidence="6">AraC family transcriptional regulator</fullName>
    </submittedName>
</protein>
<evidence type="ECO:0000256" key="3">
    <source>
        <dbReference type="ARBA" id="ARBA00023163"/>
    </source>
</evidence>
<feature type="domain" description="HTH araC/xylS-type" evidence="5">
    <location>
        <begin position="230"/>
        <end position="328"/>
    </location>
</feature>
<reference evidence="6" key="1">
    <citation type="submission" date="2022-06" db="EMBL/GenBank/DDBJ databases">
        <title>Sphingomonas sp. nov. isolated from rhizosphere soil of tomato.</title>
        <authorList>
            <person name="Dong H."/>
            <person name="Gao R."/>
        </authorList>
    </citation>
    <scope>NUCLEOTIDE SEQUENCE</scope>
    <source>
        <strain evidence="6">MMSM24</strain>
    </source>
</reference>
<dbReference type="Pfam" id="PF12833">
    <property type="entry name" value="HTH_18"/>
    <property type="match status" value="1"/>
</dbReference>
<dbReference type="PROSITE" id="PS01124">
    <property type="entry name" value="HTH_ARAC_FAMILY_2"/>
    <property type="match status" value="1"/>
</dbReference>
<dbReference type="PROSITE" id="PS00041">
    <property type="entry name" value="HTH_ARAC_FAMILY_1"/>
    <property type="match status" value="1"/>
</dbReference>
<dbReference type="Gene3D" id="1.10.10.60">
    <property type="entry name" value="Homeodomain-like"/>
    <property type="match status" value="2"/>
</dbReference>
<dbReference type="EMBL" id="JANFAV010000017">
    <property type="protein sequence ID" value="MCW6536908.1"/>
    <property type="molecule type" value="Genomic_DNA"/>
</dbReference>
<dbReference type="AlphaFoldDB" id="A0AA41ZJJ1"/>
<keyword evidence="2" id="KW-0238">DNA-binding</keyword>
<feature type="region of interest" description="Disordered" evidence="4">
    <location>
        <begin position="1"/>
        <end position="26"/>
    </location>
</feature>
<organism evidence="6 7">
    <name type="scientific">Sphingomonas lycopersici</name>
    <dbReference type="NCBI Taxonomy" id="2951807"/>
    <lineage>
        <taxon>Bacteria</taxon>
        <taxon>Pseudomonadati</taxon>
        <taxon>Pseudomonadota</taxon>
        <taxon>Alphaproteobacteria</taxon>
        <taxon>Sphingomonadales</taxon>
        <taxon>Sphingomonadaceae</taxon>
        <taxon>Sphingomonas</taxon>
    </lineage>
</organism>
<dbReference type="Proteomes" id="UP001165565">
    <property type="component" value="Unassembled WGS sequence"/>
</dbReference>
<name>A0AA41ZJJ1_9SPHN</name>
<dbReference type="PANTHER" id="PTHR47893:SF1">
    <property type="entry name" value="REGULATORY PROTEIN PCHR"/>
    <property type="match status" value="1"/>
</dbReference>
<dbReference type="InterPro" id="IPR053142">
    <property type="entry name" value="PchR_regulatory_protein"/>
</dbReference>